<protein>
    <submittedName>
        <fullName evidence="2">Uncharacterized protein</fullName>
    </submittedName>
</protein>
<sequence length="221" mass="24565">MDYTQGKNPDKAIFAVRDVVHSLPIYQTRGMACAVDAGKKQGLLTWEGVFNEGDRGLINKKSVIFNRRSKTFSIINLTISQIKKAGRCLFISVEGLQRGDVLTLNVPDSVVISNDVCAQSFIGRNKSLKFYFNYNQGKKCYELRSFDGKNCAIEKSAVLGSPIIKDKCVIGVVREDDEGQLIPYFITQRVLDQINMDPSESGNGENQNNTVKPDIKDSLGM</sequence>
<feature type="compositionally biased region" description="Polar residues" evidence="1">
    <location>
        <begin position="196"/>
        <end position="211"/>
    </location>
</feature>
<dbReference type="OrthoDB" id="415023at2759"/>
<dbReference type="AlphaFoldDB" id="A0A2B4RG45"/>
<evidence type="ECO:0000313" key="2">
    <source>
        <dbReference type="EMBL" id="PFX15317.1"/>
    </source>
</evidence>
<name>A0A2B4RG45_STYPI</name>
<organism evidence="2 3">
    <name type="scientific">Stylophora pistillata</name>
    <name type="common">Smooth cauliflower coral</name>
    <dbReference type="NCBI Taxonomy" id="50429"/>
    <lineage>
        <taxon>Eukaryota</taxon>
        <taxon>Metazoa</taxon>
        <taxon>Cnidaria</taxon>
        <taxon>Anthozoa</taxon>
        <taxon>Hexacorallia</taxon>
        <taxon>Scleractinia</taxon>
        <taxon>Astrocoeniina</taxon>
        <taxon>Pocilloporidae</taxon>
        <taxon>Stylophora</taxon>
    </lineage>
</organism>
<feature type="region of interest" description="Disordered" evidence="1">
    <location>
        <begin position="196"/>
        <end position="221"/>
    </location>
</feature>
<comment type="caution">
    <text evidence="2">The sequence shown here is derived from an EMBL/GenBank/DDBJ whole genome shotgun (WGS) entry which is preliminary data.</text>
</comment>
<gene>
    <name evidence="2" type="ORF">AWC38_SpisGene20462</name>
</gene>
<accession>A0A2B4RG45</accession>
<proteinExistence type="predicted"/>
<evidence type="ECO:0000313" key="3">
    <source>
        <dbReference type="Proteomes" id="UP000225706"/>
    </source>
</evidence>
<dbReference type="Proteomes" id="UP000225706">
    <property type="component" value="Unassembled WGS sequence"/>
</dbReference>
<evidence type="ECO:0000256" key="1">
    <source>
        <dbReference type="SAM" id="MobiDB-lite"/>
    </source>
</evidence>
<dbReference type="EMBL" id="LSMT01000661">
    <property type="protein sequence ID" value="PFX15317.1"/>
    <property type="molecule type" value="Genomic_DNA"/>
</dbReference>
<reference evidence="3" key="1">
    <citation type="journal article" date="2017" name="bioRxiv">
        <title>Comparative analysis of the genomes of Stylophora pistillata and Acropora digitifera provides evidence for extensive differences between species of corals.</title>
        <authorList>
            <person name="Voolstra C.R."/>
            <person name="Li Y."/>
            <person name="Liew Y.J."/>
            <person name="Baumgarten S."/>
            <person name="Zoccola D."/>
            <person name="Flot J.-F."/>
            <person name="Tambutte S."/>
            <person name="Allemand D."/>
            <person name="Aranda M."/>
        </authorList>
    </citation>
    <scope>NUCLEOTIDE SEQUENCE [LARGE SCALE GENOMIC DNA]</scope>
</reference>
<keyword evidence="3" id="KW-1185">Reference proteome</keyword>